<dbReference type="NCBIfam" id="TIGR00143">
    <property type="entry name" value="hypF"/>
    <property type="match status" value="1"/>
</dbReference>
<evidence type="ECO:0000259" key="11">
    <source>
        <dbReference type="PROSITE" id="PS51163"/>
    </source>
</evidence>
<dbReference type="InterPro" id="IPR041440">
    <property type="entry name" value="HypF_C"/>
</dbReference>
<dbReference type="EC" id="6.2.-.-" evidence="8"/>
<dbReference type="PANTHER" id="PTHR42959">
    <property type="entry name" value="CARBAMOYLTRANSFERASE"/>
    <property type="match status" value="1"/>
</dbReference>
<organism evidence="12 13">
    <name type="scientific">Thioalkalivibrio paradoxus ARh 1</name>
    <dbReference type="NCBI Taxonomy" id="713585"/>
    <lineage>
        <taxon>Bacteria</taxon>
        <taxon>Pseudomonadati</taxon>
        <taxon>Pseudomonadota</taxon>
        <taxon>Gammaproteobacteria</taxon>
        <taxon>Chromatiales</taxon>
        <taxon>Ectothiorhodospiraceae</taxon>
        <taxon>Thioalkalivibrio</taxon>
    </lineage>
</organism>
<evidence type="ECO:0000256" key="7">
    <source>
        <dbReference type="ARBA" id="ARBA00048220"/>
    </source>
</evidence>
<dbReference type="InterPro" id="IPR006070">
    <property type="entry name" value="Sua5-like_dom"/>
</dbReference>
<keyword evidence="13" id="KW-1185">Reference proteome</keyword>
<evidence type="ECO:0000313" key="13">
    <source>
        <dbReference type="Proteomes" id="UP000005289"/>
    </source>
</evidence>
<dbReference type="Pfam" id="PF07503">
    <property type="entry name" value="zf-HYPF"/>
    <property type="match status" value="2"/>
</dbReference>
<dbReference type="InterPro" id="IPR011125">
    <property type="entry name" value="Znf_HypF"/>
</dbReference>
<dbReference type="GO" id="GO:0003725">
    <property type="term" value="F:double-stranded RNA binding"/>
    <property type="evidence" value="ECO:0007669"/>
    <property type="project" value="InterPro"/>
</dbReference>
<dbReference type="HOGENOM" id="CLU_009164_0_0_6"/>
<comment type="similarity">
    <text evidence="2 8">Belongs to the carbamoyltransferase HypF family.</text>
</comment>
<dbReference type="PROSITE" id="PS51163">
    <property type="entry name" value="YRDC"/>
    <property type="match status" value="1"/>
</dbReference>
<dbReference type="EMBL" id="CP007029">
    <property type="protein sequence ID" value="AHE98012.1"/>
    <property type="molecule type" value="Genomic_DNA"/>
</dbReference>
<keyword evidence="3" id="KW-0436">Ligase</keyword>
<feature type="domain" description="YrdC-like" evidence="11">
    <location>
        <begin position="227"/>
        <end position="429"/>
    </location>
</feature>
<sequence>MNPQGLTPGRRAGRNGAAAAIAGKALPIRRRVRVRGQVQGVGFRPFVHNLAVELGLAGWVLNDAAGVDLEVQGDPEIVETFLHRLNAEPPPLARVDAVEIARVAVEAIDPAHPFRIAPSRAGAVRTGITPDAAVCPACLAELFDPADRRYRYPFINCTHCGPRYTLTHALPYDRPNTSMAAFRQCPPCQREYDDPADRRFHAQPNACPDCGPSLALLQPDGSSIPATDPIAETVRRLRAGEILAVKGLGGFHLLCDARNAASVARLRARKHREEKPLAVMAANLHALEGLVEIGAPENALLRSRDRPIVLLRKGRGCDDALPGVAPGLAWLGAMLAYTPLHYLLFHEAAGRPPGVAWLEAEDTDRWLLVCTSANPGGEPLVIDNGEAVRRLSGIADALLVHDRDIRVRCDDSVVRVGAGGAAFLRRARGYTPNAIRLPRSGPSVLALGAWLKNTLCVTRGDQAFLSQHIGDLDNAATCRSLHETARHLLDILEIRPERVACDRHPDFYSSQLAAAMADELRVPLIRVQHHHAHLAAVQAEHGLDEPVLGIAMDGVGLGDDGTPWGGELLRVEGASFERRGHLAPLALPGGDRAAREPWRMAAAALHALGRGAEIPARFPDQPFAAQLAELLERGTASPRTTSLGRHFDAAAGLLGIRPVQRFEGQAAMLLEGLAERHGAADPLPQGWRIESGHTLDLRPLLAWLADFALEAGGRLPRSATGNAAGISADSPHAAAVFHATLAAALADWIQPIAETTGIRGLAFSGGCVLNQVLMTDLERRLAMAGFRVYLPRLAPANDGGLSLGQAWVAMNAEVRPGR</sequence>
<comment type="catalytic activity">
    <reaction evidence="7 8">
        <text>C-terminal L-cysteinyl-[HypE protein] + carbamoyl phosphate + ATP + H2O = C-terminal S-carboxamide-L-cysteinyl-[HypE protein] + AMP + phosphate + diphosphate + H(+)</text>
        <dbReference type="Rhea" id="RHEA:55636"/>
        <dbReference type="Rhea" id="RHEA-COMP:14247"/>
        <dbReference type="Rhea" id="RHEA-COMP:14392"/>
        <dbReference type="ChEBI" id="CHEBI:15377"/>
        <dbReference type="ChEBI" id="CHEBI:15378"/>
        <dbReference type="ChEBI" id="CHEBI:30616"/>
        <dbReference type="ChEBI" id="CHEBI:33019"/>
        <dbReference type="ChEBI" id="CHEBI:43474"/>
        <dbReference type="ChEBI" id="CHEBI:58228"/>
        <dbReference type="ChEBI" id="CHEBI:76913"/>
        <dbReference type="ChEBI" id="CHEBI:139126"/>
        <dbReference type="ChEBI" id="CHEBI:456215"/>
    </reaction>
</comment>
<dbReference type="SUPFAM" id="SSF54975">
    <property type="entry name" value="Acylphosphatase/BLUF domain-like"/>
    <property type="match status" value="1"/>
</dbReference>
<dbReference type="Gene3D" id="3.30.420.40">
    <property type="match status" value="1"/>
</dbReference>
<protein>
    <recommendedName>
        <fullName evidence="8">Carbamoyltransferase HypF</fullName>
        <ecNumber evidence="8">6.2.-.-</ecNumber>
    </recommendedName>
</protein>
<dbReference type="UniPathway" id="UPA00335"/>
<comment type="catalytic activity">
    <reaction evidence="9">
        <text>an acyl phosphate + H2O = a carboxylate + phosphate + H(+)</text>
        <dbReference type="Rhea" id="RHEA:14965"/>
        <dbReference type="ChEBI" id="CHEBI:15377"/>
        <dbReference type="ChEBI" id="CHEBI:15378"/>
        <dbReference type="ChEBI" id="CHEBI:29067"/>
        <dbReference type="ChEBI" id="CHEBI:43474"/>
        <dbReference type="ChEBI" id="CHEBI:59918"/>
        <dbReference type="EC" id="3.6.1.7"/>
    </reaction>
</comment>
<gene>
    <name evidence="12" type="ORF">THITH_06805</name>
</gene>
<dbReference type="Pfam" id="PF01300">
    <property type="entry name" value="Sua5_yciO_yrdC"/>
    <property type="match status" value="1"/>
</dbReference>
<dbReference type="InterPro" id="IPR004421">
    <property type="entry name" value="Carbamoyltransferase_HypF"/>
</dbReference>
<dbReference type="Gene3D" id="3.30.420.360">
    <property type="match status" value="1"/>
</dbReference>
<dbReference type="InterPro" id="IPR036046">
    <property type="entry name" value="Acylphosphatase-like_dom_sf"/>
</dbReference>
<dbReference type="Pfam" id="PF17788">
    <property type="entry name" value="HypF_C"/>
    <property type="match status" value="1"/>
</dbReference>
<feature type="active site" evidence="9">
    <location>
        <position position="44"/>
    </location>
</feature>
<evidence type="ECO:0000256" key="3">
    <source>
        <dbReference type="ARBA" id="ARBA00022598"/>
    </source>
</evidence>
<dbReference type="GO" id="GO:0003998">
    <property type="term" value="F:acylphosphatase activity"/>
    <property type="evidence" value="ECO:0007669"/>
    <property type="project" value="UniProtKB-EC"/>
</dbReference>
<comment type="function">
    <text evidence="8">Involved in the maturation of [NiFe] hydrogenases. Along with HypE, it catalyzes the synthesis of the CN ligands of the active site iron of [NiFe]-hydrogenases. HypF functions as a carbamoyl transferase using carbamoylphosphate as a substrate and transferring the carboxamido moiety in an ATP-dependent reaction to the thiolate of the C-terminal cysteine of HypE yielding a protein-S-carboxamide.</text>
</comment>
<evidence type="ECO:0000256" key="6">
    <source>
        <dbReference type="ARBA" id="ARBA00022833"/>
    </source>
</evidence>
<evidence type="ECO:0000256" key="2">
    <source>
        <dbReference type="ARBA" id="ARBA00008097"/>
    </source>
</evidence>
<evidence type="ECO:0000256" key="1">
    <source>
        <dbReference type="ARBA" id="ARBA00004711"/>
    </source>
</evidence>
<dbReference type="InterPro" id="IPR017945">
    <property type="entry name" value="DHBP_synth_RibB-like_a/b_dom"/>
</dbReference>
<name>W0DL71_9GAMM</name>
<proteinExistence type="inferred from homology"/>
<dbReference type="RefSeq" id="WP_006748698.1">
    <property type="nucleotide sequence ID" value="NZ_CP007029.1"/>
</dbReference>
<keyword evidence="4" id="KW-0479">Metal-binding</keyword>
<evidence type="ECO:0000259" key="10">
    <source>
        <dbReference type="PROSITE" id="PS51160"/>
    </source>
</evidence>
<dbReference type="AlphaFoldDB" id="W0DL71"/>
<dbReference type="PROSITE" id="PS51160">
    <property type="entry name" value="ACYLPHOSPHATASE_3"/>
    <property type="match status" value="1"/>
</dbReference>
<dbReference type="InterPro" id="IPR055128">
    <property type="entry name" value="HypF_C_2"/>
</dbReference>
<evidence type="ECO:0000256" key="8">
    <source>
        <dbReference type="PIRNR" id="PIRNR006256"/>
    </source>
</evidence>
<evidence type="ECO:0000256" key="4">
    <source>
        <dbReference type="ARBA" id="ARBA00022723"/>
    </source>
</evidence>
<dbReference type="KEGG" id="tti:THITH_06805"/>
<evidence type="ECO:0000313" key="12">
    <source>
        <dbReference type="EMBL" id="AHE98012.1"/>
    </source>
</evidence>
<keyword evidence="5" id="KW-0863">Zinc-finger</keyword>
<keyword evidence="6" id="KW-0862">Zinc</keyword>
<dbReference type="STRING" id="713585.THITH_06805"/>
<reference evidence="12 13" key="1">
    <citation type="submission" date="2013-12" db="EMBL/GenBank/DDBJ databases">
        <authorList>
            <consortium name="DOE Joint Genome Institute"/>
            <person name="Muyzer G."/>
            <person name="Huntemann M."/>
            <person name="Han J."/>
            <person name="Chen A."/>
            <person name="Kyrpides N."/>
            <person name="Mavromatis K."/>
            <person name="Markowitz V."/>
            <person name="Palaniappan K."/>
            <person name="Ivanova N."/>
            <person name="Schaumberg A."/>
            <person name="Pati A."/>
            <person name="Liolios K."/>
            <person name="Nordberg H.P."/>
            <person name="Cantor M.N."/>
            <person name="Hua S.X."/>
            <person name="Woyke T."/>
        </authorList>
    </citation>
    <scope>NUCLEOTIDE SEQUENCE [LARGE SCALE GENOMIC DNA]</scope>
    <source>
        <strain evidence="12 13">ARh 1</strain>
    </source>
</reference>
<dbReference type="Gene3D" id="3.90.870.50">
    <property type="match status" value="1"/>
</dbReference>
<dbReference type="GO" id="GO:0008270">
    <property type="term" value="F:zinc ion binding"/>
    <property type="evidence" value="ECO:0007669"/>
    <property type="project" value="UniProtKB-KW"/>
</dbReference>
<dbReference type="InterPro" id="IPR017968">
    <property type="entry name" value="Acylphosphatase_CS"/>
</dbReference>
<dbReference type="InterPro" id="IPR001792">
    <property type="entry name" value="Acylphosphatase-like_dom"/>
</dbReference>
<dbReference type="Pfam" id="PF00708">
    <property type="entry name" value="Acylphosphatase"/>
    <property type="match status" value="1"/>
</dbReference>
<dbReference type="SUPFAM" id="SSF55821">
    <property type="entry name" value="YrdC/RibB"/>
    <property type="match status" value="1"/>
</dbReference>
<evidence type="ECO:0000256" key="9">
    <source>
        <dbReference type="PROSITE-ProRule" id="PRU00520"/>
    </source>
</evidence>
<dbReference type="Pfam" id="PF22521">
    <property type="entry name" value="HypF_C_2"/>
    <property type="match status" value="1"/>
</dbReference>
<dbReference type="GO" id="GO:0016874">
    <property type="term" value="F:ligase activity"/>
    <property type="evidence" value="ECO:0007669"/>
    <property type="project" value="UniProtKB-UniRule"/>
</dbReference>
<dbReference type="Proteomes" id="UP000005289">
    <property type="component" value="Chromosome"/>
</dbReference>
<feature type="domain" description="Acylphosphatase-like" evidence="10">
    <location>
        <begin position="29"/>
        <end position="118"/>
    </location>
</feature>
<keyword evidence="9" id="KW-0378">Hydrolase</keyword>
<dbReference type="PIRSF" id="PIRSF006256">
    <property type="entry name" value="CMPcnvr_hdrg_mat"/>
    <property type="match status" value="1"/>
</dbReference>
<dbReference type="InterPro" id="IPR051060">
    <property type="entry name" value="Carbamoyltrans_HypF-like"/>
</dbReference>
<dbReference type="GO" id="GO:0051604">
    <property type="term" value="P:protein maturation"/>
    <property type="evidence" value="ECO:0007669"/>
    <property type="project" value="TreeGrafter"/>
</dbReference>
<comment type="pathway">
    <text evidence="1 8">Protein modification; [NiFe] hydrogenase maturation.</text>
</comment>
<dbReference type="PANTHER" id="PTHR42959:SF1">
    <property type="entry name" value="CARBAMOYLTRANSFERASE HYPF"/>
    <property type="match status" value="1"/>
</dbReference>
<dbReference type="GO" id="GO:0016743">
    <property type="term" value="F:carboxyl- or carbamoyltransferase activity"/>
    <property type="evidence" value="ECO:0007669"/>
    <property type="project" value="UniProtKB-UniRule"/>
</dbReference>
<evidence type="ECO:0000256" key="5">
    <source>
        <dbReference type="ARBA" id="ARBA00022771"/>
    </source>
</evidence>
<dbReference type="PROSITE" id="PS00150">
    <property type="entry name" value="ACYLPHOSPHATASE_1"/>
    <property type="match status" value="1"/>
</dbReference>
<keyword evidence="12" id="KW-0808">Transferase</keyword>
<accession>W0DL71</accession>
<dbReference type="Gene3D" id="3.30.110.120">
    <property type="match status" value="1"/>
</dbReference>
<feature type="active site" evidence="9">
    <location>
        <position position="62"/>
    </location>
</feature>